<dbReference type="InParanoid" id="H2ZI32"/>
<dbReference type="OMA" id="PYCDIDF"/>
<dbReference type="Ensembl" id="ENSCSAVT00000017436.1">
    <property type="protein sequence ID" value="ENSCSAVP00000017248.1"/>
    <property type="gene ID" value="ENSCSAVG00000010147.1"/>
</dbReference>
<dbReference type="PANTHER" id="PTHR10949">
    <property type="entry name" value="LIPOYL SYNTHASE"/>
    <property type="match status" value="1"/>
</dbReference>
<comment type="subcellular location">
    <subcellularLocation>
        <location evidence="1 9">Mitochondrion</location>
    </subcellularLocation>
</comment>
<evidence type="ECO:0000256" key="7">
    <source>
        <dbReference type="ARBA" id="ARBA00023014"/>
    </source>
</evidence>
<dbReference type="UniPathway" id="UPA00538">
    <property type="reaction ID" value="UER00593"/>
</dbReference>
<evidence type="ECO:0000256" key="5">
    <source>
        <dbReference type="ARBA" id="ARBA00022723"/>
    </source>
</evidence>
<keyword evidence="5 9" id="KW-0479">Metal-binding</keyword>
<dbReference type="NCBIfam" id="NF009544">
    <property type="entry name" value="PRK12928.1"/>
    <property type="match status" value="1"/>
</dbReference>
<keyword evidence="6 9" id="KW-0408">Iron</keyword>
<organism evidence="11 12">
    <name type="scientific">Ciona savignyi</name>
    <name type="common">Pacific transparent sea squirt</name>
    <dbReference type="NCBI Taxonomy" id="51511"/>
    <lineage>
        <taxon>Eukaryota</taxon>
        <taxon>Metazoa</taxon>
        <taxon>Chordata</taxon>
        <taxon>Tunicata</taxon>
        <taxon>Ascidiacea</taxon>
        <taxon>Phlebobranchia</taxon>
        <taxon>Cionidae</taxon>
        <taxon>Ciona</taxon>
    </lineage>
</organism>
<evidence type="ECO:0000256" key="4">
    <source>
        <dbReference type="ARBA" id="ARBA00022691"/>
    </source>
</evidence>
<dbReference type="HOGENOM" id="CLU_033144_2_0_1"/>
<keyword evidence="2 9" id="KW-0004">4Fe-4S</keyword>
<feature type="binding site" evidence="9">
    <location>
        <position position="124"/>
    </location>
    <ligand>
        <name>[4Fe-4S] cluster</name>
        <dbReference type="ChEBI" id="CHEBI:49883"/>
        <label>2</label>
        <note>4Fe-4S-S-AdoMet</note>
    </ligand>
</feature>
<evidence type="ECO:0000313" key="11">
    <source>
        <dbReference type="Ensembl" id="ENSCSAVP00000017248.1"/>
    </source>
</evidence>
<evidence type="ECO:0000256" key="8">
    <source>
        <dbReference type="ARBA" id="ARBA00047326"/>
    </source>
</evidence>
<reference evidence="12" key="1">
    <citation type="submission" date="2003-08" db="EMBL/GenBank/DDBJ databases">
        <authorList>
            <person name="Birren B."/>
            <person name="Nusbaum C."/>
            <person name="Abebe A."/>
            <person name="Abouelleil A."/>
            <person name="Adekoya E."/>
            <person name="Ait-zahra M."/>
            <person name="Allen N."/>
            <person name="Allen T."/>
            <person name="An P."/>
            <person name="Anderson M."/>
            <person name="Anderson S."/>
            <person name="Arachchi H."/>
            <person name="Armbruster J."/>
            <person name="Bachantsang P."/>
            <person name="Baldwin J."/>
            <person name="Barry A."/>
            <person name="Bayul T."/>
            <person name="Blitshsteyn B."/>
            <person name="Bloom T."/>
            <person name="Blye J."/>
            <person name="Boguslavskiy L."/>
            <person name="Borowsky M."/>
            <person name="Boukhgalter B."/>
            <person name="Brunache A."/>
            <person name="Butler J."/>
            <person name="Calixte N."/>
            <person name="Calvo S."/>
            <person name="Camarata J."/>
            <person name="Campo K."/>
            <person name="Chang J."/>
            <person name="Cheshatsang Y."/>
            <person name="Citroen M."/>
            <person name="Collymore A."/>
            <person name="Considine T."/>
            <person name="Cook A."/>
            <person name="Cooke P."/>
            <person name="Corum B."/>
            <person name="Cuomo C."/>
            <person name="David R."/>
            <person name="Dawoe T."/>
            <person name="Degray S."/>
            <person name="Dodge S."/>
            <person name="Dooley K."/>
            <person name="Dorje P."/>
            <person name="Dorjee K."/>
            <person name="Dorris L."/>
            <person name="Duffey N."/>
            <person name="Dupes A."/>
            <person name="Elkins T."/>
            <person name="Engels R."/>
            <person name="Erickson J."/>
            <person name="Farina A."/>
            <person name="Faro S."/>
            <person name="Ferreira P."/>
            <person name="Fischer H."/>
            <person name="Fitzgerald M."/>
            <person name="Foley K."/>
            <person name="Gage D."/>
            <person name="Galagan J."/>
            <person name="Gearin G."/>
            <person name="Gnerre S."/>
            <person name="Gnirke A."/>
            <person name="Goyette A."/>
            <person name="Graham J."/>
            <person name="Grandbois E."/>
            <person name="Gyaltsen K."/>
            <person name="Hafez N."/>
            <person name="Hagopian D."/>
            <person name="Hagos B."/>
            <person name="Hall J."/>
            <person name="Hatcher B."/>
            <person name="Heller A."/>
            <person name="Higgins H."/>
            <person name="Honan T."/>
            <person name="Horn A."/>
            <person name="Houde N."/>
            <person name="Hughes L."/>
            <person name="Hulme W."/>
            <person name="Husby E."/>
            <person name="Iliev I."/>
            <person name="Jaffe D."/>
            <person name="Jones C."/>
            <person name="Kamal M."/>
            <person name="Kamat A."/>
            <person name="Kamvysselis M."/>
            <person name="Karlsson E."/>
            <person name="Kells C."/>
            <person name="Kieu A."/>
            <person name="Kisner P."/>
            <person name="Kodira C."/>
            <person name="Kulbokas E."/>
            <person name="Labutti K."/>
            <person name="Lama D."/>
            <person name="Landers T."/>
            <person name="Leger J."/>
            <person name="Levine S."/>
            <person name="Lewis D."/>
            <person name="Lewis T."/>
            <person name="Lindblad-toh K."/>
            <person name="Liu X."/>
            <person name="Lokyitsang T."/>
            <person name="Lokyitsang Y."/>
            <person name="Lucien O."/>
            <person name="Lui A."/>
            <person name="Ma L.J."/>
            <person name="Mabbitt R."/>
            <person name="Macdonald J."/>
            <person name="Maclean C."/>
            <person name="Major J."/>
            <person name="Manning J."/>
            <person name="Marabella R."/>
            <person name="Maru K."/>
            <person name="Matthews C."/>
            <person name="Mauceli E."/>
            <person name="Mccarthy M."/>
            <person name="Mcdonough S."/>
            <person name="Mcghee T."/>
            <person name="Meldrim J."/>
            <person name="Meneus L."/>
            <person name="Mesirov J."/>
            <person name="Mihalev A."/>
            <person name="Mihova T."/>
            <person name="Mikkelsen T."/>
            <person name="Mlenga V."/>
            <person name="Moru K."/>
            <person name="Mozes J."/>
            <person name="Mulrain L."/>
            <person name="Munson G."/>
            <person name="Naylor J."/>
            <person name="Newes C."/>
            <person name="Nguyen C."/>
            <person name="Nguyen N."/>
            <person name="Nguyen T."/>
            <person name="Nicol R."/>
            <person name="Nielsen C."/>
            <person name="Nizzari M."/>
            <person name="Norbu C."/>
            <person name="Norbu N."/>
            <person name="O'donnell P."/>
            <person name="Okoawo O."/>
            <person name="O'leary S."/>
            <person name="Omotosho B."/>
            <person name="O'neill K."/>
            <person name="Osman S."/>
            <person name="Parker S."/>
            <person name="Perrin D."/>
            <person name="Phunkhang P."/>
            <person name="Piqani B."/>
            <person name="Purcell S."/>
            <person name="Rachupka T."/>
            <person name="Ramasamy U."/>
            <person name="Rameau R."/>
            <person name="Ray V."/>
            <person name="Raymond C."/>
            <person name="Retta R."/>
            <person name="Richardson S."/>
            <person name="Rise C."/>
            <person name="Rodriguez J."/>
            <person name="Rogers J."/>
            <person name="Rogov P."/>
            <person name="Rutman M."/>
            <person name="Schupbach R."/>
            <person name="Seaman C."/>
            <person name="Settipalli S."/>
            <person name="Sharpe T."/>
            <person name="Sheridan J."/>
            <person name="Sherpa N."/>
            <person name="Shi J."/>
            <person name="Smirnov S."/>
            <person name="Smith C."/>
            <person name="Sougnez C."/>
            <person name="Spencer B."/>
            <person name="Stalker J."/>
            <person name="Stange-thomann N."/>
            <person name="Stavropoulos S."/>
            <person name="Stetson K."/>
            <person name="Stone C."/>
            <person name="Stone S."/>
            <person name="Stubbs M."/>
            <person name="Talamas J."/>
            <person name="Tchuinga P."/>
            <person name="Tenzing P."/>
            <person name="Tesfaye S."/>
            <person name="Theodore J."/>
            <person name="Thoulutsang Y."/>
            <person name="Topham K."/>
            <person name="Towey S."/>
            <person name="Tsamla T."/>
            <person name="Tsomo N."/>
            <person name="Vallee D."/>
            <person name="Vassiliev H."/>
            <person name="Venkataraman V."/>
            <person name="Vinson J."/>
            <person name="Vo A."/>
            <person name="Wade C."/>
            <person name="Wang S."/>
            <person name="Wangchuk T."/>
            <person name="Wangdi T."/>
            <person name="Whittaker C."/>
            <person name="Wilkinson J."/>
            <person name="Wu Y."/>
            <person name="Wyman D."/>
            <person name="Yadav S."/>
            <person name="Yang S."/>
            <person name="Yang X."/>
            <person name="Yeager S."/>
            <person name="Yee E."/>
            <person name="Young G."/>
            <person name="Zainoun J."/>
            <person name="Zembeck L."/>
            <person name="Zimmer A."/>
            <person name="Zody M."/>
            <person name="Lander E."/>
        </authorList>
    </citation>
    <scope>NUCLEOTIDE SEQUENCE [LARGE SCALE GENOMIC DNA]</scope>
</reference>
<name>H2ZI32_CIOSA</name>
<dbReference type="Gene3D" id="3.20.20.70">
    <property type="entry name" value="Aldolase class I"/>
    <property type="match status" value="1"/>
</dbReference>
<sequence>RFAHPIRLKSTSGRKTAISEGPGLEDFISGEVSDTDKWSNYSGELVKQKGVKRLRLPPWLKTNFPKGENYQRIKSNLRKLNLNTVCEEAKCPNIGECWGGGENRTATATIMLMGDTCTRGCRFCSVKTARKPPALDPDEPVNTARAIVEWGLDYIVLTSVDRDDLPDGGANHFAATVRHLKKEAPELLVECLTPDFLGDISSIEILAKSGLDVYSHNVECVRDFSWLVRDPRANFDQSLSVLRSAKLANPSVLTKSSIMLGFGETDEQVKQTLQELRDADVDCVTLGQYMQPTKRHMKVHEFVTPAKFKHWETVGQQLGFLYVASGPLVRSSYKAGEYFIRNVLQKRNKSA</sequence>
<evidence type="ECO:0000256" key="6">
    <source>
        <dbReference type="ARBA" id="ARBA00023004"/>
    </source>
</evidence>
<feature type="binding site" evidence="9">
    <location>
        <position position="91"/>
    </location>
    <ligand>
        <name>[4Fe-4S] cluster</name>
        <dbReference type="ChEBI" id="CHEBI:49883"/>
        <label>1</label>
    </ligand>
</feature>
<dbReference type="eggNOG" id="KOG2672">
    <property type="taxonomic scope" value="Eukaryota"/>
</dbReference>
<comment type="pathway">
    <text evidence="9">Protein modification; protein lipoylation via endogenous pathway; protein N(6)-(lipoyl)lysine from octanoyl-[acyl-carrier-protein]: step 2/2.</text>
</comment>
<feature type="binding site" evidence="9">
    <location>
        <position position="121"/>
    </location>
    <ligand>
        <name>[4Fe-4S] cluster</name>
        <dbReference type="ChEBI" id="CHEBI:49883"/>
        <label>2</label>
        <note>4Fe-4S-S-AdoMet</note>
    </ligand>
</feature>
<dbReference type="FunCoup" id="H2ZI32">
    <property type="interactions" value="408"/>
</dbReference>
<dbReference type="PANTHER" id="PTHR10949:SF0">
    <property type="entry name" value="LIPOYL SYNTHASE, MITOCHONDRIAL"/>
    <property type="match status" value="1"/>
</dbReference>
<dbReference type="InterPro" id="IPR007197">
    <property type="entry name" value="rSAM"/>
</dbReference>
<dbReference type="AlphaFoldDB" id="H2ZI32"/>
<feature type="binding site" evidence="9">
    <location>
        <position position="117"/>
    </location>
    <ligand>
        <name>[4Fe-4S] cluster</name>
        <dbReference type="ChEBI" id="CHEBI:49883"/>
        <label>2</label>
        <note>4Fe-4S-S-AdoMet</note>
    </ligand>
</feature>
<keyword evidence="9" id="KW-0496">Mitochondrion</keyword>
<dbReference type="FunFam" id="3.20.20.70:FF:000036">
    <property type="entry name" value="Lipoyl synthase, mitochondrial"/>
    <property type="match status" value="1"/>
</dbReference>
<feature type="domain" description="Radical SAM core" evidence="10">
    <location>
        <begin position="100"/>
        <end position="321"/>
    </location>
</feature>
<comment type="cofactor">
    <cofactor evidence="9">
        <name>[4Fe-4S] cluster</name>
        <dbReference type="ChEBI" id="CHEBI:49883"/>
    </cofactor>
    <text evidence="9">Binds 2 [4Fe-4S] clusters per subunit. One cluster is coordinated with 3 cysteines and an exchangeable S-adenosyl-L-methionine.</text>
</comment>
<dbReference type="InterPro" id="IPR058240">
    <property type="entry name" value="rSAM_sf"/>
</dbReference>
<feature type="binding site" evidence="9">
    <location>
        <position position="86"/>
    </location>
    <ligand>
        <name>[4Fe-4S] cluster</name>
        <dbReference type="ChEBI" id="CHEBI:49883"/>
        <label>1</label>
    </ligand>
</feature>
<dbReference type="Pfam" id="PF16881">
    <property type="entry name" value="LIAS_N"/>
    <property type="match status" value="1"/>
</dbReference>
<comment type="function">
    <text evidence="9">Catalyzes the radical-mediated insertion of two sulfur atoms into the C-6 and C-8 positions of the octanoyl moiety bound to the lipoyl domains of lipoate-dependent enzymes, thereby converting the octanoylated domains into lipoylated derivatives.</text>
</comment>
<dbReference type="EC" id="2.8.1.8" evidence="9"/>
<comment type="similarity">
    <text evidence="9">Belongs to the radical SAM superfamily. Lipoyl synthase family.</text>
</comment>
<dbReference type="GO" id="GO:0046872">
    <property type="term" value="F:metal ion binding"/>
    <property type="evidence" value="ECO:0007669"/>
    <property type="project" value="UniProtKB-KW"/>
</dbReference>
<dbReference type="SFLD" id="SFLDG01058">
    <property type="entry name" value="lipoyl_synthase_like"/>
    <property type="match status" value="1"/>
</dbReference>
<protein>
    <recommendedName>
        <fullName evidence="9">Lipoyl synthase, mitochondrial</fullName>
        <ecNumber evidence="9">2.8.1.8</ecNumber>
    </recommendedName>
    <alternativeName>
        <fullName evidence="9">Lipoate synthase</fullName>
        <shortName evidence="9">LS</shortName>
        <shortName evidence="9">Lip-syn</shortName>
    </alternativeName>
    <alternativeName>
        <fullName evidence="9">Lipoic acid synthase</fullName>
    </alternativeName>
</protein>
<evidence type="ECO:0000259" key="10">
    <source>
        <dbReference type="PROSITE" id="PS51918"/>
    </source>
</evidence>
<dbReference type="GeneTree" id="ENSGT00390000006234"/>
<dbReference type="SFLD" id="SFLDS00029">
    <property type="entry name" value="Radical_SAM"/>
    <property type="match status" value="1"/>
</dbReference>
<dbReference type="PROSITE" id="PS51918">
    <property type="entry name" value="RADICAL_SAM"/>
    <property type="match status" value="1"/>
</dbReference>
<dbReference type="InterPro" id="IPR031691">
    <property type="entry name" value="LIAS_N"/>
</dbReference>
<dbReference type="GO" id="GO:0016992">
    <property type="term" value="F:lipoate synthase activity"/>
    <property type="evidence" value="ECO:0007669"/>
    <property type="project" value="UniProtKB-UniRule"/>
</dbReference>
<dbReference type="NCBIfam" id="TIGR00510">
    <property type="entry name" value="lipA"/>
    <property type="match status" value="1"/>
</dbReference>
<dbReference type="GO" id="GO:0051539">
    <property type="term" value="F:4 iron, 4 sulfur cluster binding"/>
    <property type="evidence" value="ECO:0007669"/>
    <property type="project" value="UniProtKB-UniRule"/>
</dbReference>
<keyword evidence="4 9" id="KW-0949">S-adenosyl-L-methionine</keyword>
<proteinExistence type="inferred from homology"/>
<dbReference type="Pfam" id="PF04055">
    <property type="entry name" value="Radical_SAM"/>
    <property type="match status" value="1"/>
</dbReference>
<dbReference type="GO" id="GO:0009249">
    <property type="term" value="P:protein lipoylation"/>
    <property type="evidence" value="ECO:0007669"/>
    <property type="project" value="UniProtKB-UniRule"/>
</dbReference>
<dbReference type="GO" id="GO:0005739">
    <property type="term" value="C:mitochondrion"/>
    <property type="evidence" value="ECO:0007669"/>
    <property type="project" value="UniProtKB-SubCell"/>
</dbReference>
<keyword evidence="3 9" id="KW-0808">Transferase</keyword>
<dbReference type="Proteomes" id="UP000007875">
    <property type="component" value="Unassembled WGS sequence"/>
</dbReference>
<evidence type="ECO:0000256" key="2">
    <source>
        <dbReference type="ARBA" id="ARBA00022485"/>
    </source>
</evidence>
<feature type="binding site" evidence="9">
    <location>
        <position position="332"/>
    </location>
    <ligand>
        <name>[4Fe-4S] cluster</name>
        <dbReference type="ChEBI" id="CHEBI:49883"/>
        <label>1</label>
    </ligand>
</feature>
<feature type="binding site" evidence="9">
    <location>
        <position position="97"/>
    </location>
    <ligand>
        <name>[4Fe-4S] cluster</name>
        <dbReference type="ChEBI" id="CHEBI:49883"/>
        <label>1</label>
    </ligand>
</feature>
<evidence type="ECO:0000313" key="12">
    <source>
        <dbReference type="Proteomes" id="UP000007875"/>
    </source>
</evidence>
<comment type="catalytic activity">
    <reaction evidence="8 9">
        <text>[[Fe-S] cluster scaffold protein carrying a second [4Fe-4S](2+) cluster] + N(6)-octanoyl-L-lysyl-[protein] + 2 oxidized [2Fe-2S]-[ferredoxin] + 2 S-adenosyl-L-methionine + 4 H(+) = [[Fe-S] cluster scaffold protein] + N(6)-[(R)-dihydrolipoyl]-L-lysyl-[protein] + 4 Fe(3+) + 2 hydrogen sulfide + 2 5'-deoxyadenosine + 2 L-methionine + 2 reduced [2Fe-2S]-[ferredoxin]</text>
        <dbReference type="Rhea" id="RHEA:16585"/>
        <dbReference type="Rhea" id="RHEA-COMP:9928"/>
        <dbReference type="Rhea" id="RHEA-COMP:10000"/>
        <dbReference type="Rhea" id="RHEA-COMP:10001"/>
        <dbReference type="Rhea" id="RHEA-COMP:10475"/>
        <dbReference type="Rhea" id="RHEA-COMP:14568"/>
        <dbReference type="Rhea" id="RHEA-COMP:14569"/>
        <dbReference type="ChEBI" id="CHEBI:15378"/>
        <dbReference type="ChEBI" id="CHEBI:17319"/>
        <dbReference type="ChEBI" id="CHEBI:29034"/>
        <dbReference type="ChEBI" id="CHEBI:29919"/>
        <dbReference type="ChEBI" id="CHEBI:33722"/>
        <dbReference type="ChEBI" id="CHEBI:33737"/>
        <dbReference type="ChEBI" id="CHEBI:33738"/>
        <dbReference type="ChEBI" id="CHEBI:57844"/>
        <dbReference type="ChEBI" id="CHEBI:59789"/>
        <dbReference type="ChEBI" id="CHEBI:78809"/>
        <dbReference type="ChEBI" id="CHEBI:83100"/>
        <dbReference type="EC" id="2.8.1.8"/>
    </reaction>
</comment>
<dbReference type="NCBIfam" id="NF004019">
    <property type="entry name" value="PRK05481.1"/>
    <property type="match status" value="1"/>
</dbReference>
<reference evidence="11" key="2">
    <citation type="submission" date="2025-08" db="UniProtKB">
        <authorList>
            <consortium name="Ensembl"/>
        </authorList>
    </citation>
    <scope>IDENTIFICATION</scope>
</reference>
<dbReference type="InterPro" id="IPR013785">
    <property type="entry name" value="Aldolase_TIM"/>
</dbReference>
<evidence type="ECO:0000256" key="3">
    <source>
        <dbReference type="ARBA" id="ARBA00022679"/>
    </source>
</evidence>
<dbReference type="PIRSF" id="PIRSF005963">
    <property type="entry name" value="Lipoyl_synth"/>
    <property type="match status" value="1"/>
</dbReference>
<accession>H2ZI32</accession>
<dbReference type="CDD" id="cd01335">
    <property type="entry name" value="Radical_SAM"/>
    <property type="match status" value="1"/>
</dbReference>
<dbReference type="InterPro" id="IPR003698">
    <property type="entry name" value="Lipoyl_synth"/>
</dbReference>
<dbReference type="STRING" id="51511.ENSCSAVP00000017248"/>
<evidence type="ECO:0000256" key="9">
    <source>
        <dbReference type="HAMAP-Rule" id="MF_03123"/>
    </source>
</evidence>
<dbReference type="HAMAP" id="MF_00206">
    <property type="entry name" value="Lipoyl_synth"/>
    <property type="match status" value="1"/>
</dbReference>
<dbReference type="SMART" id="SM00729">
    <property type="entry name" value="Elp3"/>
    <property type="match status" value="1"/>
</dbReference>
<keyword evidence="7 9" id="KW-0411">Iron-sulfur</keyword>
<dbReference type="InterPro" id="IPR006638">
    <property type="entry name" value="Elp3/MiaA/NifB-like_rSAM"/>
</dbReference>
<reference evidence="11" key="3">
    <citation type="submission" date="2025-09" db="UniProtKB">
        <authorList>
            <consortium name="Ensembl"/>
        </authorList>
    </citation>
    <scope>IDENTIFICATION</scope>
</reference>
<dbReference type="SUPFAM" id="SSF102114">
    <property type="entry name" value="Radical SAM enzymes"/>
    <property type="match status" value="1"/>
</dbReference>
<evidence type="ECO:0000256" key="1">
    <source>
        <dbReference type="ARBA" id="ARBA00004173"/>
    </source>
</evidence>
<dbReference type="SFLD" id="SFLDF00271">
    <property type="entry name" value="lipoyl_synthase"/>
    <property type="match status" value="1"/>
</dbReference>
<keyword evidence="12" id="KW-1185">Reference proteome</keyword>